<dbReference type="PANTHER" id="PTHR48182">
    <property type="entry name" value="PROTEIN SERAC1"/>
    <property type="match status" value="1"/>
</dbReference>
<evidence type="ECO:0000256" key="6">
    <source>
        <dbReference type="ARBA" id="ARBA00023136"/>
    </source>
</evidence>
<dbReference type="GO" id="GO:0017000">
    <property type="term" value="P:antibiotic biosynthetic process"/>
    <property type="evidence" value="ECO:0007669"/>
    <property type="project" value="UniProtKB-ARBA"/>
</dbReference>
<evidence type="ECO:0000256" key="4">
    <source>
        <dbReference type="ARBA" id="ARBA00022824"/>
    </source>
</evidence>
<sequence>MVRYKGLFKSKRKSDNPEWGLFSTKGAVGLEVLHDPPNAELDIIFIHSLTANRTRTWTHQNGTFWPNDLLANDIPNARIMTFGYELDLLHFTSTSTLSTNRLHDHAQSLSYALVSQRIDCSARPIIFIAHGLGGLICQQAFILSNCVDGLWAISSSAIGVVFMGTPHYGSSLSYYGEKLVNCVRRKGDIMHVAALERHLGPNDLQRVAGEFQGMLRRGDLAVNVFCFYEMEGVNDVGKIVEEEAAVLRGCESLGLTGDHCGMARFEGFADEGYGIVREIVRRWMKEARKDGNGMVVDKSSVVSGGSSCWESGLVGELDSWELFWGK</sequence>
<evidence type="ECO:0000313" key="7">
    <source>
        <dbReference type="EMBL" id="KAJ5143578.1"/>
    </source>
</evidence>
<dbReference type="OrthoDB" id="427518at2759"/>
<protein>
    <recommendedName>
        <fullName evidence="9">DUF676 domain-containing protein</fullName>
    </recommendedName>
</protein>
<dbReference type="InterPro" id="IPR029058">
    <property type="entry name" value="AB_hydrolase_fold"/>
</dbReference>
<keyword evidence="5" id="KW-0496">Mitochondrion</keyword>
<comment type="subcellular location">
    <subcellularLocation>
        <location evidence="2">Endoplasmic reticulum</location>
    </subcellularLocation>
    <subcellularLocation>
        <location evidence="3">Membrane</location>
    </subcellularLocation>
    <subcellularLocation>
        <location evidence="1">Mitochondrion</location>
    </subcellularLocation>
</comment>
<gene>
    <name evidence="7" type="ORF">N7515_002365</name>
</gene>
<dbReference type="InterPro" id="IPR052374">
    <property type="entry name" value="SERAC1"/>
</dbReference>
<name>A0A9W9HBK0_9EURO</name>
<accession>A0A9W9HBK0</accession>
<keyword evidence="4" id="KW-0256">Endoplasmic reticulum</keyword>
<dbReference type="SUPFAM" id="SSF53474">
    <property type="entry name" value="alpha/beta-Hydrolases"/>
    <property type="match status" value="1"/>
</dbReference>
<evidence type="ECO:0000256" key="5">
    <source>
        <dbReference type="ARBA" id="ARBA00023128"/>
    </source>
</evidence>
<keyword evidence="8" id="KW-1185">Reference proteome</keyword>
<evidence type="ECO:0000256" key="2">
    <source>
        <dbReference type="ARBA" id="ARBA00004240"/>
    </source>
</evidence>
<dbReference type="GO" id="GO:0005739">
    <property type="term" value="C:mitochondrion"/>
    <property type="evidence" value="ECO:0007669"/>
    <property type="project" value="UniProtKB-SubCell"/>
</dbReference>
<reference evidence="7" key="1">
    <citation type="submission" date="2022-11" db="EMBL/GenBank/DDBJ databases">
        <authorList>
            <person name="Petersen C."/>
        </authorList>
    </citation>
    <scope>NUCLEOTIDE SEQUENCE</scope>
    <source>
        <strain evidence="7">IBT 22155</strain>
    </source>
</reference>
<dbReference type="GO" id="GO:0072330">
    <property type="term" value="P:monocarboxylic acid biosynthetic process"/>
    <property type="evidence" value="ECO:0007669"/>
    <property type="project" value="UniProtKB-ARBA"/>
</dbReference>
<evidence type="ECO:0000256" key="3">
    <source>
        <dbReference type="ARBA" id="ARBA00004370"/>
    </source>
</evidence>
<comment type="caution">
    <text evidence="7">The sequence shown here is derived from an EMBL/GenBank/DDBJ whole genome shotgun (WGS) entry which is preliminary data.</text>
</comment>
<dbReference type="GeneID" id="81402279"/>
<organism evidence="7 8">
    <name type="scientific">Penicillium bovifimosum</name>
    <dbReference type="NCBI Taxonomy" id="126998"/>
    <lineage>
        <taxon>Eukaryota</taxon>
        <taxon>Fungi</taxon>
        <taxon>Dikarya</taxon>
        <taxon>Ascomycota</taxon>
        <taxon>Pezizomycotina</taxon>
        <taxon>Eurotiomycetes</taxon>
        <taxon>Eurotiomycetidae</taxon>
        <taxon>Eurotiales</taxon>
        <taxon>Aspergillaceae</taxon>
        <taxon>Penicillium</taxon>
    </lineage>
</organism>
<dbReference type="PANTHER" id="PTHR48182:SF2">
    <property type="entry name" value="PROTEIN SERAC1"/>
    <property type="match status" value="1"/>
</dbReference>
<evidence type="ECO:0008006" key="9">
    <source>
        <dbReference type="Google" id="ProtNLM"/>
    </source>
</evidence>
<dbReference type="GO" id="GO:0005783">
    <property type="term" value="C:endoplasmic reticulum"/>
    <property type="evidence" value="ECO:0007669"/>
    <property type="project" value="UniProtKB-SubCell"/>
</dbReference>
<dbReference type="AlphaFoldDB" id="A0A9W9HBK0"/>
<dbReference type="Gene3D" id="3.40.50.1820">
    <property type="entry name" value="alpha/beta hydrolase"/>
    <property type="match status" value="1"/>
</dbReference>
<evidence type="ECO:0000313" key="8">
    <source>
        <dbReference type="Proteomes" id="UP001149079"/>
    </source>
</evidence>
<dbReference type="EMBL" id="JAPQKL010000002">
    <property type="protein sequence ID" value="KAJ5143578.1"/>
    <property type="molecule type" value="Genomic_DNA"/>
</dbReference>
<proteinExistence type="predicted"/>
<evidence type="ECO:0000256" key="1">
    <source>
        <dbReference type="ARBA" id="ARBA00004173"/>
    </source>
</evidence>
<dbReference type="GO" id="GO:0016020">
    <property type="term" value="C:membrane"/>
    <property type="evidence" value="ECO:0007669"/>
    <property type="project" value="UniProtKB-SubCell"/>
</dbReference>
<keyword evidence="6" id="KW-0472">Membrane</keyword>
<dbReference type="Proteomes" id="UP001149079">
    <property type="component" value="Unassembled WGS sequence"/>
</dbReference>
<dbReference type="RefSeq" id="XP_056525222.1">
    <property type="nucleotide sequence ID" value="XM_056663109.1"/>
</dbReference>
<reference evidence="7" key="2">
    <citation type="journal article" date="2023" name="IMA Fungus">
        <title>Comparative genomic study of the Penicillium genus elucidates a diverse pangenome and 15 lateral gene transfer events.</title>
        <authorList>
            <person name="Petersen C."/>
            <person name="Sorensen T."/>
            <person name="Nielsen M.R."/>
            <person name="Sondergaard T.E."/>
            <person name="Sorensen J.L."/>
            <person name="Fitzpatrick D.A."/>
            <person name="Frisvad J.C."/>
            <person name="Nielsen K.L."/>
        </authorList>
    </citation>
    <scope>NUCLEOTIDE SEQUENCE</scope>
    <source>
        <strain evidence="7">IBT 22155</strain>
    </source>
</reference>